<reference evidence="2" key="1">
    <citation type="submission" date="2023-04" db="EMBL/GenBank/DDBJ databases">
        <title>Phytophthora fragariaefolia NBRC 109709.</title>
        <authorList>
            <person name="Ichikawa N."/>
            <person name="Sato H."/>
            <person name="Tonouchi N."/>
        </authorList>
    </citation>
    <scope>NUCLEOTIDE SEQUENCE</scope>
    <source>
        <strain evidence="2">NBRC 109709</strain>
    </source>
</reference>
<feature type="compositionally biased region" description="Basic and acidic residues" evidence="1">
    <location>
        <begin position="13"/>
        <end position="27"/>
    </location>
</feature>
<comment type="caution">
    <text evidence="2">The sequence shown here is derived from an EMBL/GenBank/DDBJ whole genome shotgun (WGS) entry which is preliminary data.</text>
</comment>
<organism evidence="2 3">
    <name type="scientific">Phytophthora fragariaefolia</name>
    <dbReference type="NCBI Taxonomy" id="1490495"/>
    <lineage>
        <taxon>Eukaryota</taxon>
        <taxon>Sar</taxon>
        <taxon>Stramenopiles</taxon>
        <taxon>Oomycota</taxon>
        <taxon>Peronosporomycetes</taxon>
        <taxon>Peronosporales</taxon>
        <taxon>Peronosporaceae</taxon>
        <taxon>Phytophthora</taxon>
    </lineage>
</organism>
<gene>
    <name evidence="2" type="ORF">Pfra01_000453700</name>
</gene>
<name>A0A9W6U4P5_9STRA</name>
<evidence type="ECO:0000313" key="3">
    <source>
        <dbReference type="Proteomes" id="UP001165121"/>
    </source>
</evidence>
<evidence type="ECO:0000256" key="1">
    <source>
        <dbReference type="SAM" id="MobiDB-lite"/>
    </source>
</evidence>
<protein>
    <submittedName>
        <fullName evidence="2">Unnamed protein product</fullName>
    </submittedName>
</protein>
<evidence type="ECO:0000313" key="2">
    <source>
        <dbReference type="EMBL" id="GMF25407.1"/>
    </source>
</evidence>
<feature type="compositionally biased region" description="Polar residues" evidence="1">
    <location>
        <begin position="1"/>
        <end position="12"/>
    </location>
</feature>
<keyword evidence="3" id="KW-1185">Reference proteome</keyword>
<feature type="compositionally biased region" description="Acidic residues" evidence="1">
    <location>
        <begin position="76"/>
        <end position="91"/>
    </location>
</feature>
<dbReference type="Proteomes" id="UP001165121">
    <property type="component" value="Unassembled WGS sequence"/>
</dbReference>
<feature type="region of interest" description="Disordered" evidence="1">
    <location>
        <begin position="1"/>
        <end position="94"/>
    </location>
</feature>
<accession>A0A9W6U4P5</accession>
<dbReference type="EMBL" id="BSXT01000357">
    <property type="protein sequence ID" value="GMF25407.1"/>
    <property type="molecule type" value="Genomic_DNA"/>
</dbReference>
<proteinExistence type="predicted"/>
<dbReference type="AlphaFoldDB" id="A0A9W6U4P5"/>
<sequence>MNWRTLSMISSSRKNEARLEKPLRTSPEDETALTVVMSGVQRPRGTNMDGTVKTDTDADMTVEWTTPVTPPPPEDSSSEDVEDRSTDDDQSGSDYAARTALTSMIVTSRPPTTLSAELRQLGRTAGLRSAAVAETSLTEGSTAAPATKALTDVAVSRDRVQHAMELTILPTTVSSVVNCASKCTMPASAKLSRS</sequence>